<evidence type="ECO:0000256" key="3">
    <source>
        <dbReference type="ARBA" id="ARBA00022723"/>
    </source>
</evidence>
<evidence type="ECO:0000256" key="7">
    <source>
        <dbReference type="ARBA" id="ARBA00039386"/>
    </source>
</evidence>
<dbReference type="GO" id="GO:0051537">
    <property type="term" value="F:2 iron, 2 sulfur cluster binding"/>
    <property type="evidence" value="ECO:0007669"/>
    <property type="project" value="UniProtKB-KW"/>
</dbReference>
<organism evidence="10 11">
    <name type="scientific">Nitrosomonas stercoris</name>
    <dbReference type="NCBI Taxonomy" id="1444684"/>
    <lineage>
        <taxon>Bacteria</taxon>
        <taxon>Pseudomonadati</taxon>
        <taxon>Pseudomonadota</taxon>
        <taxon>Betaproteobacteria</taxon>
        <taxon>Nitrosomonadales</taxon>
        <taxon>Nitrosomonadaceae</taxon>
        <taxon>Nitrosomonas</taxon>
    </lineage>
</organism>
<accession>A0A4Y1YRP5</accession>
<dbReference type="InterPro" id="IPR041854">
    <property type="entry name" value="BFD-like_2Fe2S-bd_dom_sf"/>
</dbReference>
<evidence type="ECO:0000256" key="4">
    <source>
        <dbReference type="ARBA" id="ARBA00022982"/>
    </source>
</evidence>
<evidence type="ECO:0000256" key="1">
    <source>
        <dbReference type="ARBA" id="ARBA00022448"/>
    </source>
</evidence>
<evidence type="ECO:0000256" key="5">
    <source>
        <dbReference type="ARBA" id="ARBA00023004"/>
    </source>
</evidence>
<keyword evidence="11" id="KW-1185">Reference proteome</keyword>
<dbReference type="KEGG" id="nst:Nstercoris_01968"/>
<dbReference type="AlphaFoldDB" id="A0A4Y1YRP5"/>
<evidence type="ECO:0000256" key="2">
    <source>
        <dbReference type="ARBA" id="ARBA00022714"/>
    </source>
</evidence>
<evidence type="ECO:0000259" key="9">
    <source>
        <dbReference type="Pfam" id="PF04324"/>
    </source>
</evidence>
<evidence type="ECO:0000256" key="8">
    <source>
        <dbReference type="ARBA" id="ARBA00046332"/>
    </source>
</evidence>
<gene>
    <name evidence="10" type="ORF">Nstercoris_01968</name>
</gene>
<name>A0A4Y1YRP5_9PROT</name>
<dbReference type="EMBL" id="AP019755">
    <property type="protein sequence ID" value="BBL35693.1"/>
    <property type="molecule type" value="Genomic_DNA"/>
</dbReference>
<dbReference type="GO" id="GO:0046872">
    <property type="term" value="F:metal ion binding"/>
    <property type="evidence" value="ECO:0007669"/>
    <property type="project" value="UniProtKB-KW"/>
</dbReference>
<feature type="domain" description="BFD-like [2Fe-2S]-binding" evidence="9">
    <location>
        <begin position="19"/>
        <end position="62"/>
    </location>
</feature>
<dbReference type="PANTHER" id="PTHR37424:SF1">
    <property type="entry name" value="BACTERIOFERRITIN-ASSOCIATED FERREDOXIN"/>
    <property type="match status" value="1"/>
</dbReference>
<dbReference type="Proteomes" id="UP000316473">
    <property type="component" value="Chromosome"/>
</dbReference>
<evidence type="ECO:0000313" key="10">
    <source>
        <dbReference type="EMBL" id="BBL35693.1"/>
    </source>
</evidence>
<keyword evidence="5" id="KW-0408">Iron</keyword>
<keyword evidence="4" id="KW-0249">Electron transport</keyword>
<comment type="similarity">
    <text evidence="8">Belongs to the Bfd family.</text>
</comment>
<dbReference type="InterPro" id="IPR052371">
    <property type="entry name" value="BFD-associated_ferredoxin"/>
</dbReference>
<protein>
    <recommendedName>
        <fullName evidence="7">Bacterioferritin-associated ferredoxin</fullName>
    </recommendedName>
</protein>
<keyword evidence="6" id="KW-0411">Iron-sulfur</keyword>
<keyword evidence="3" id="KW-0479">Metal-binding</keyword>
<evidence type="ECO:0000256" key="6">
    <source>
        <dbReference type="ARBA" id="ARBA00023014"/>
    </source>
</evidence>
<proteinExistence type="inferred from homology"/>
<dbReference type="PANTHER" id="PTHR37424">
    <property type="entry name" value="BACTERIOFERRITIN-ASSOCIATED FERREDOXIN"/>
    <property type="match status" value="1"/>
</dbReference>
<dbReference type="Gene3D" id="1.10.10.1100">
    <property type="entry name" value="BFD-like [2Fe-2S]-binding domain"/>
    <property type="match status" value="1"/>
</dbReference>
<dbReference type="InterPro" id="IPR007419">
    <property type="entry name" value="BFD-like_2Fe2S-bd_dom"/>
</dbReference>
<reference evidence="10 11" key="1">
    <citation type="submission" date="2019-06" db="EMBL/GenBank/DDBJ databases">
        <title>Nitrosomonas stercoris KYUHI-S whole genome shotgun sequence.</title>
        <authorList>
            <person name="Nakagawa T."/>
            <person name="Tsuchiya Y."/>
            <person name="Takahashi R."/>
        </authorList>
    </citation>
    <scope>NUCLEOTIDE SEQUENCE [LARGE SCALE GENOMIC DNA]</scope>
    <source>
        <strain evidence="10 11">KYUHI-S</strain>
    </source>
</reference>
<dbReference type="Pfam" id="PF04324">
    <property type="entry name" value="Fer2_BFD"/>
    <property type="match status" value="1"/>
</dbReference>
<evidence type="ECO:0000313" key="11">
    <source>
        <dbReference type="Proteomes" id="UP000316473"/>
    </source>
</evidence>
<sequence>MRVQIIFLKTIRQKLSFMYICVCKGVTERDIREAVRQGAVRMRDLRSCLGVTGQCGTCACYAKSALDKALLQELPQQTVVSPS</sequence>
<keyword evidence="2" id="KW-0001">2Fe-2S</keyword>
<keyword evidence="1" id="KW-0813">Transport</keyword>